<keyword evidence="4" id="KW-0560">Oxidoreductase</keyword>
<evidence type="ECO:0000259" key="6">
    <source>
        <dbReference type="Pfam" id="PF01266"/>
    </source>
</evidence>
<evidence type="ECO:0000256" key="2">
    <source>
        <dbReference type="ARBA" id="ARBA00022630"/>
    </source>
</evidence>
<reference evidence="7 8" key="1">
    <citation type="submission" date="2017-07" db="EMBL/GenBank/DDBJ databases">
        <title>Annotated genome sequence of Bacterioplanes sanyensis isolated from Red Sea.</title>
        <authorList>
            <person name="Rehman Z.U."/>
        </authorList>
    </citation>
    <scope>NUCLEOTIDE SEQUENCE [LARGE SCALE GENOMIC DNA]</scope>
    <source>
        <strain evidence="7 8">NV9</strain>
    </source>
</reference>
<dbReference type="Gene3D" id="3.50.50.60">
    <property type="entry name" value="FAD/NAD(P)-binding domain"/>
    <property type="match status" value="1"/>
</dbReference>
<dbReference type="SUPFAM" id="SSF51905">
    <property type="entry name" value="FAD/NAD(P)-binding domain"/>
    <property type="match status" value="1"/>
</dbReference>
<feature type="domain" description="FAD dependent oxidoreductase" evidence="6">
    <location>
        <begin position="7"/>
        <end position="365"/>
    </location>
</feature>
<evidence type="ECO:0000313" key="7">
    <source>
        <dbReference type="EMBL" id="ASP41005.1"/>
    </source>
</evidence>
<evidence type="ECO:0000256" key="5">
    <source>
        <dbReference type="ARBA" id="ARBA00037941"/>
    </source>
</evidence>
<dbReference type="EMBL" id="CP022530">
    <property type="protein sequence ID" value="ASP41005.1"/>
    <property type="molecule type" value="Genomic_DNA"/>
</dbReference>
<dbReference type="Proteomes" id="UP000202440">
    <property type="component" value="Chromosome"/>
</dbReference>
<evidence type="ECO:0000313" key="8">
    <source>
        <dbReference type="Proteomes" id="UP000202440"/>
    </source>
</evidence>
<comment type="similarity">
    <text evidence="5">Belongs to the L2HGDH family.</text>
</comment>
<dbReference type="GO" id="GO:0047545">
    <property type="term" value="F:(S)-2-hydroxyglutarate dehydrogenase activity"/>
    <property type="evidence" value="ECO:0007669"/>
    <property type="project" value="TreeGrafter"/>
</dbReference>
<keyword evidence="2" id="KW-0285">Flavoprotein</keyword>
<evidence type="ECO:0000256" key="3">
    <source>
        <dbReference type="ARBA" id="ARBA00022827"/>
    </source>
</evidence>
<dbReference type="OrthoDB" id="9801699at2"/>
<keyword evidence="3" id="KW-0274">FAD</keyword>
<name>A0A222FPQ7_9GAMM</name>
<dbReference type="PANTHER" id="PTHR43104">
    <property type="entry name" value="L-2-HYDROXYGLUTARATE DEHYDROGENASE, MITOCHONDRIAL"/>
    <property type="match status" value="1"/>
</dbReference>
<dbReference type="InterPro" id="IPR006076">
    <property type="entry name" value="FAD-dep_OxRdtase"/>
</dbReference>
<dbReference type="AlphaFoldDB" id="A0A222FPQ7"/>
<dbReference type="PANTHER" id="PTHR43104:SF4">
    <property type="entry name" value="L-2-HYDROXYGLUTARATE DEHYDROGENASE, MITOCHONDRIAL"/>
    <property type="match status" value="1"/>
</dbReference>
<keyword evidence="8" id="KW-1185">Reference proteome</keyword>
<accession>A0A222FPQ7</accession>
<evidence type="ECO:0000256" key="1">
    <source>
        <dbReference type="ARBA" id="ARBA00001974"/>
    </source>
</evidence>
<comment type="cofactor">
    <cofactor evidence="1">
        <name>FAD</name>
        <dbReference type="ChEBI" id="CHEBI:57692"/>
    </cofactor>
</comment>
<evidence type="ECO:0000256" key="4">
    <source>
        <dbReference type="ARBA" id="ARBA00023002"/>
    </source>
</evidence>
<protein>
    <submittedName>
        <fullName evidence="7">FAD-dependent oxidoreductase</fullName>
    </submittedName>
</protein>
<sequence length="377" mass="42315">MHDHDFDTVIIGAGVVGLATAYYLSQQQSVLLIEQHPHMGEETSSRNSEVIHAGIYYPHASLKQRWCLRGKQLLYEFCRRYKVPFHALGKLIVAQPDQMDQLQALYNHGTATGVELQELNQQQLQQLEPCVSAQAALLSPTTGIVDSHTFMQRLEALALQQQAHIQYRCRLIEANAQQQGWTLRLQSGEQSFTLRSRVLINCAGLHAQKVAQRCQLSSERIPTLYPCRGQYFRYHGHSPVSHLVYPLPDANLTGLGIHATVDLSGQLKFGPDVNYQSDLDDYRVDLTAKQQFVSAIKRYLPTLDWSRLQPDYSGIRPKLSDATMPGKDFQVEFSRTDCPAFVHLFGIESPGLTASLAIAESITDWLQGSNEQALLAN</sequence>
<dbReference type="KEGG" id="bsan:CHH28_19640"/>
<dbReference type="Gene3D" id="3.30.9.10">
    <property type="entry name" value="D-Amino Acid Oxidase, subunit A, domain 2"/>
    <property type="match status" value="1"/>
</dbReference>
<proteinExistence type="inferred from homology"/>
<dbReference type="InterPro" id="IPR036188">
    <property type="entry name" value="FAD/NAD-bd_sf"/>
</dbReference>
<organism evidence="7 8">
    <name type="scientific">Bacterioplanes sanyensis</name>
    <dbReference type="NCBI Taxonomy" id="1249553"/>
    <lineage>
        <taxon>Bacteria</taxon>
        <taxon>Pseudomonadati</taxon>
        <taxon>Pseudomonadota</taxon>
        <taxon>Gammaproteobacteria</taxon>
        <taxon>Oceanospirillales</taxon>
        <taxon>Oceanospirillaceae</taxon>
        <taxon>Bacterioplanes</taxon>
    </lineage>
</organism>
<gene>
    <name evidence="7" type="ORF">CHH28_19640</name>
</gene>
<dbReference type="Pfam" id="PF01266">
    <property type="entry name" value="DAO"/>
    <property type="match status" value="1"/>
</dbReference>